<reference evidence="3" key="1">
    <citation type="submission" date="2022-11" db="UniProtKB">
        <authorList>
            <consortium name="WormBaseParasite"/>
        </authorList>
    </citation>
    <scope>IDENTIFICATION</scope>
</reference>
<evidence type="ECO:0000256" key="1">
    <source>
        <dbReference type="SAM" id="Phobius"/>
    </source>
</evidence>
<dbReference type="Gene3D" id="1.20.1070.10">
    <property type="entry name" value="Rhodopsin 7-helix transmembrane proteins"/>
    <property type="match status" value="1"/>
</dbReference>
<accession>A0A914I2R6</accession>
<feature type="transmembrane region" description="Helical" evidence="1">
    <location>
        <begin position="24"/>
        <end position="45"/>
    </location>
</feature>
<dbReference type="SUPFAM" id="SSF81321">
    <property type="entry name" value="Family A G protein-coupled receptor-like"/>
    <property type="match status" value="1"/>
</dbReference>
<keyword evidence="1" id="KW-0812">Transmembrane</keyword>
<feature type="transmembrane region" description="Helical" evidence="1">
    <location>
        <begin position="70"/>
        <end position="91"/>
    </location>
</feature>
<dbReference type="InterPro" id="IPR047130">
    <property type="entry name" value="7TM_GPCR_Srsx_nematod"/>
</dbReference>
<dbReference type="Proteomes" id="UP000887572">
    <property type="component" value="Unplaced"/>
</dbReference>
<keyword evidence="1" id="KW-1133">Transmembrane helix</keyword>
<feature type="transmembrane region" description="Helical" evidence="1">
    <location>
        <begin position="149"/>
        <end position="171"/>
    </location>
</feature>
<evidence type="ECO:0000313" key="2">
    <source>
        <dbReference type="Proteomes" id="UP000887572"/>
    </source>
</evidence>
<protein>
    <submittedName>
        <fullName evidence="3">Vomeronasal type-1 receptor</fullName>
    </submittedName>
</protein>
<proteinExistence type="predicted"/>
<dbReference type="WBParaSite" id="Gr19_v10_g6329.t1">
    <property type="protein sequence ID" value="Gr19_v10_g6329.t1"/>
    <property type="gene ID" value="Gr19_v10_g6329"/>
</dbReference>
<dbReference type="AlphaFoldDB" id="A0A914I2R6"/>
<feature type="transmembrane region" description="Helical" evidence="1">
    <location>
        <begin position="112"/>
        <end position="137"/>
    </location>
</feature>
<evidence type="ECO:0000313" key="3">
    <source>
        <dbReference type="WBParaSite" id="Gr19_v10_g6329.t1"/>
    </source>
</evidence>
<name>A0A914I2R6_GLORO</name>
<keyword evidence="2" id="KW-1185">Reference proteome</keyword>
<sequence>MVIGLDRLLSAFWPIWYLSRNDRFYFFPLFFGSALFPVFIERIAFKNMMSKPNVEKACTLGEVIGKSSSFVGLCCLMCIIVSVSFYTAVWARLKLDIRRGQHETVRCRQSIFRSLCIILSLQVCGWTLGQLIYAIVYMNSPLMHPLTRWYINSIVLAFLSLIAAMDVPVLYKTSRVYRDALKQTWPWKSITQCEERQKAPPAVVRIQSNSIVK</sequence>
<organism evidence="2 3">
    <name type="scientific">Globodera rostochiensis</name>
    <name type="common">Golden nematode worm</name>
    <name type="synonym">Heterodera rostochiensis</name>
    <dbReference type="NCBI Taxonomy" id="31243"/>
    <lineage>
        <taxon>Eukaryota</taxon>
        <taxon>Metazoa</taxon>
        <taxon>Ecdysozoa</taxon>
        <taxon>Nematoda</taxon>
        <taxon>Chromadorea</taxon>
        <taxon>Rhabditida</taxon>
        <taxon>Tylenchina</taxon>
        <taxon>Tylenchomorpha</taxon>
        <taxon>Tylenchoidea</taxon>
        <taxon>Heteroderidae</taxon>
        <taxon>Heteroderinae</taxon>
        <taxon>Globodera</taxon>
    </lineage>
</organism>
<dbReference type="Pfam" id="PF10320">
    <property type="entry name" value="7TM_GPCR_Srsx"/>
    <property type="match status" value="1"/>
</dbReference>
<dbReference type="PANTHER" id="PTHR23360">
    <property type="entry name" value="G-PROTEIN COUPLED RECEPTORS FAMILY 1 PROFILE DOMAIN-CONTAINING PROTEIN-RELATED"/>
    <property type="match status" value="1"/>
</dbReference>
<keyword evidence="1" id="KW-0472">Membrane</keyword>
<dbReference type="InterPro" id="IPR019424">
    <property type="entry name" value="7TM_GPCR_Srsx"/>
</dbReference>